<keyword evidence="1" id="KW-0808">Transferase</keyword>
<dbReference type="AlphaFoldDB" id="A0A8G2BV33"/>
<dbReference type="Proteomes" id="UP000236725">
    <property type="component" value="Unassembled WGS sequence"/>
</dbReference>
<dbReference type="SUPFAM" id="SSF55874">
    <property type="entry name" value="ATPase domain of HSP90 chaperone/DNA topoisomerase II/histidine kinase"/>
    <property type="match status" value="1"/>
</dbReference>
<proteinExistence type="predicted"/>
<name>A0A8G2BV33_9BACT</name>
<evidence type="ECO:0000259" key="2">
    <source>
        <dbReference type="Pfam" id="PF13581"/>
    </source>
</evidence>
<dbReference type="GO" id="GO:0004674">
    <property type="term" value="F:protein serine/threonine kinase activity"/>
    <property type="evidence" value="ECO:0007669"/>
    <property type="project" value="UniProtKB-KW"/>
</dbReference>
<gene>
    <name evidence="3" type="ORF">SAMN05444001_104110</name>
</gene>
<protein>
    <submittedName>
        <fullName evidence="3">Sigma-B regulation protein RsbU (Phosphoserine phosphatase)</fullName>
    </submittedName>
</protein>
<dbReference type="RefSeq" id="WP_103982741.1">
    <property type="nucleotide sequence ID" value="NZ_FNVS01000004.1"/>
</dbReference>
<sequence>MQKTLCIENDIKELDRINDFLEVVDEEFHLPSAFRMKLNLVLEEAVSNIIFYAYKPGEKGCSINIVVSYDKGWLTLMLTDSGIAFDPTKRENPDITLSAEERPIGGLGIFLIKQIMDEVSYRREKKQNVLIMKKKIKA</sequence>
<organism evidence="3 4">
    <name type="scientific">Parabacteroides chinchillae</name>
    <dbReference type="NCBI Taxonomy" id="871327"/>
    <lineage>
        <taxon>Bacteria</taxon>
        <taxon>Pseudomonadati</taxon>
        <taxon>Bacteroidota</taxon>
        <taxon>Bacteroidia</taxon>
        <taxon>Bacteroidales</taxon>
        <taxon>Tannerellaceae</taxon>
        <taxon>Parabacteroides</taxon>
    </lineage>
</organism>
<keyword evidence="1" id="KW-0723">Serine/threonine-protein kinase</keyword>
<accession>A0A8G2BV33</accession>
<dbReference type="PANTHER" id="PTHR35526:SF6">
    <property type="entry name" value="SLR1861 PROTEIN"/>
    <property type="match status" value="1"/>
</dbReference>
<dbReference type="InterPro" id="IPR036890">
    <property type="entry name" value="HATPase_C_sf"/>
</dbReference>
<feature type="domain" description="Histidine kinase/HSP90-like ATPase" evidence="2">
    <location>
        <begin position="9"/>
        <end position="134"/>
    </location>
</feature>
<evidence type="ECO:0000313" key="3">
    <source>
        <dbReference type="EMBL" id="SEF66705.1"/>
    </source>
</evidence>
<dbReference type="InterPro" id="IPR050267">
    <property type="entry name" value="Anti-sigma-factor_SerPK"/>
</dbReference>
<dbReference type="Gene3D" id="3.30.565.10">
    <property type="entry name" value="Histidine kinase-like ATPase, C-terminal domain"/>
    <property type="match status" value="1"/>
</dbReference>
<dbReference type="EMBL" id="FNVS01000004">
    <property type="protein sequence ID" value="SEF66705.1"/>
    <property type="molecule type" value="Genomic_DNA"/>
</dbReference>
<keyword evidence="4" id="KW-1185">Reference proteome</keyword>
<keyword evidence="1" id="KW-0418">Kinase</keyword>
<dbReference type="CDD" id="cd16936">
    <property type="entry name" value="HATPase_RsbW-like"/>
    <property type="match status" value="1"/>
</dbReference>
<dbReference type="Pfam" id="PF13581">
    <property type="entry name" value="HATPase_c_2"/>
    <property type="match status" value="1"/>
</dbReference>
<reference evidence="3 4" key="1">
    <citation type="submission" date="2016-10" db="EMBL/GenBank/DDBJ databases">
        <authorList>
            <person name="Varghese N."/>
            <person name="Submissions S."/>
        </authorList>
    </citation>
    <scope>NUCLEOTIDE SEQUENCE [LARGE SCALE GENOMIC DNA]</scope>
    <source>
        <strain evidence="3 4">DSM 29073</strain>
    </source>
</reference>
<dbReference type="InterPro" id="IPR003594">
    <property type="entry name" value="HATPase_dom"/>
</dbReference>
<dbReference type="PANTHER" id="PTHR35526">
    <property type="entry name" value="ANTI-SIGMA-F FACTOR RSBW-RELATED"/>
    <property type="match status" value="1"/>
</dbReference>
<evidence type="ECO:0000256" key="1">
    <source>
        <dbReference type="ARBA" id="ARBA00022527"/>
    </source>
</evidence>
<comment type="caution">
    <text evidence="3">The sequence shown here is derived from an EMBL/GenBank/DDBJ whole genome shotgun (WGS) entry which is preliminary data.</text>
</comment>
<evidence type="ECO:0000313" key="4">
    <source>
        <dbReference type="Proteomes" id="UP000236725"/>
    </source>
</evidence>